<dbReference type="PANTHER" id="PTHR10822">
    <property type="entry name" value="GLYPICAN"/>
    <property type="match status" value="1"/>
</dbReference>
<keyword evidence="8" id="KW-0325">Glycoprotein</keyword>
<sequence length="272" mass="30947">MIDDHNIEKVLSMMDTKITESLMYAMEHGPELTARVQTHCGHHRRSEKPTHSSIAVSNQTNVISQATSIKFEPKLNQRLQVFLQKLADFKGYYGNLADSVCNDRSWASQDEVLCWNGYKLGEYKKTIAGMGVGAQKYNPEITLTESHDSMTVTLVDKLMRMRELLDRQITRIPKSESQIVWNEAGSGERRRIWEESSVHDDEDYYYFGSGNGRLFETSRTDTDIQFDNEEKTPPHGDPKDKKDNAADGVHINAALLPLVILTVVIHYLGQLL</sequence>
<dbReference type="PANTHER" id="PTHR10822:SF29">
    <property type="entry name" value="DIVISION ABNORMALLY DELAYED PROTEIN"/>
    <property type="match status" value="1"/>
</dbReference>
<evidence type="ECO:0000256" key="7">
    <source>
        <dbReference type="ARBA" id="ARBA00023136"/>
    </source>
</evidence>
<evidence type="ECO:0000256" key="12">
    <source>
        <dbReference type="RuleBase" id="RU003519"/>
    </source>
</evidence>
<evidence type="ECO:0000256" key="4">
    <source>
        <dbReference type="ARBA" id="ARBA00022622"/>
    </source>
</evidence>
<dbReference type="GeneID" id="111085967"/>
<comment type="similarity">
    <text evidence="2 11">Belongs to the glypican family.</text>
</comment>
<evidence type="ECO:0000256" key="5">
    <source>
        <dbReference type="ARBA" id="ARBA00022729"/>
    </source>
</evidence>
<evidence type="ECO:0000256" key="13">
    <source>
        <dbReference type="SAM" id="MobiDB-lite"/>
    </source>
</evidence>
<evidence type="ECO:0000256" key="2">
    <source>
        <dbReference type="ARBA" id="ARBA00010260"/>
    </source>
</evidence>
<dbReference type="Pfam" id="PF01153">
    <property type="entry name" value="Glypican"/>
    <property type="match status" value="1"/>
</dbReference>
<keyword evidence="5" id="KW-0732">Signal</keyword>
<evidence type="ECO:0000256" key="9">
    <source>
        <dbReference type="ARBA" id="ARBA00023207"/>
    </source>
</evidence>
<evidence type="ECO:0000256" key="3">
    <source>
        <dbReference type="ARBA" id="ARBA00022475"/>
    </source>
</evidence>
<evidence type="ECO:0000256" key="6">
    <source>
        <dbReference type="ARBA" id="ARBA00022974"/>
    </source>
</evidence>
<evidence type="ECO:0000256" key="8">
    <source>
        <dbReference type="ARBA" id="ARBA00023180"/>
    </source>
</evidence>
<comment type="subcellular location">
    <subcellularLocation>
        <location evidence="1 12">Cell membrane</location>
        <topology evidence="1 12">Lipid-anchor</topology>
        <topology evidence="1 12">GPI-anchor</topology>
    </subcellularLocation>
</comment>
<dbReference type="InterPro" id="IPR001863">
    <property type="entry name" value="Glypican"/>
</dbReference>
<feature type="region of interest" description="Disordered" evidence="13">
    <location>
        <begin position="225"/>
        <end position="244"/>
    </location>
</feature>
<keyword evidence="14" id="KW-1133">Transmembrane helix</keyword>
<keyword evidence="14" id="KW-0812">Transmembrane</keyword>
<keyword evidence="15" id="KW-1185">Reference proteome</keyword>
<protein>
    <submittedName>
        <fullName evidence="16">Division abnormally delayed protein-like isoform X2</fullName>
    </submittedName>
</protein>
<evidence type="ECO:0000313" key="15">
    <source>
        <dbReference type="Proteomes" id="UP000694941"/>
    </source>
</evidence>
<keyword evidence="3" id="KW-1003">Cell membrane</keyword>
<reference evidence="16" key="1">
    <citation type="submission" date="2025-08" db="UniProtKB">
        <authorList>
            <consortium name="RefSeq"/>
        </authorList>
    </citation>
    <scope>IDENTIFICATION</scope>
    <source>
        <tissue evidence="16">Muscle</tissue>
    </source>
</reference>
<evidence type="ECO:0000256" key="11">
    <source>
        <dbReference type="RuleBase" id="RU003518"/>
    </source>
</evidence>
<keyword evidence="10 12" id="KW-0449">Lipoprotein</keyword>
<dbReference type="RefSeq" id="XP_022242718.1">
    <property type="nucleotide sequence ID" value="XM_022387010.1"/>
</dbReference>
<evidence type="ECO:0000256" key="14">
    <source>
        <dbReference type="SAM" id="Phobius"/>
    </source>
</evidence>
<comment type="function">
    <text evidence="12">Cell surface proteoglycan.</text>
</comment>
<proteinExistence type="inferred from homology"/>
<keyword evidence="4 12" id="KW-0336">GPI-anchor</keyword>
<organism evidence="15 16">
    <name type="scientific">Limulus polyphemus</name>
    <name type="common">Atlantic horseshoe crab</name>
    <dbReference type="NCBI Taxonomy" id="6850"/>
    <lineage>
        <taxon>Eukaryota</taxon>
        <taxon>Metazoa</taxon>
        <taxon>Ecdysozoa</taxon>
        <taxon>Arthropoda</taxon>
        <taxon>Chelicerata</taxon>
        <taxon>Merostomata</taxon>
        <taxon>Xiphosura</taxon>
        <taxon>Limulidae</taxon>
        <taxon>Limulus</taxon>
    </lineage>
</organism>
<evidence type="ECO:0000256" key="10">
    <source>
        <dbReference type="ARBA" id="ARBA00023288"/>
    </source>
</evidence>
<keyword evidence="9 12" id="KW-0357">Heparan sulfate</keyword>
<keyword evidence="6 12" id="KW-0654">Proteoglycan</keyword>
<feature type="transmembrane region" description="Helical" evidence="14">
    <location>
        <begin position="249"/>
        <end position="269"/>
    </location>
</feature>
<name>A0ABM1SGG3_LIMPO</name>
<gene>
    <name evidence="16" type="primary">LOC111085967</name>
</gene>
<dbReference type="Proteomes" id="UP000694941">
    <property type="component" value="Unplaced"/>
</dbReference>
<evidence type="ECO:0000313" key="16">
    <source>
        <dbReference type="RefSeq" id="XP_022242718.1"/>
    </source>
</evidence>
<evidence type="ECO:0000256" key="1">
    <source>
        <dbReference type="ARBA" id="ARBA00004609"/>
    </source>
</evidence>
<keyword evidence="7 12" id="KW-0472">Membrane</keyword>
<accession>A0ABM1SGG3</accession>